<protein>
    <submittedName>
        <fullName evidence="1">Uncharacterized protein</fullName>
    </submittedName>
</protein>
<comment type="caution">
    <text evidence="1">The sequence shown here is derived from an EMBL/GenBank/DDBJ whole genome shotgun (WGS) entry which is preliminary data.</text>
</comment>
<evidence type="ECO:0000313" key="1">
    <source>
        <dbReference type="EMBL" id="KAB7497407.1"/>
    </source>
</evidence>
<dbReference type="EMBL" id="SEYY01020316">
    <property type="protein sequence ID" value="KAB7497407.1"/>
    <property type="molecule type" value="Genomic_DNA"/>
</dbReference>
<evidence type="ECO:0000313" key="2">
    <source>
        <dbReference type="Proteomes" id="UP000326759"/>
    </source>
</evidence>
<dbReference type="Proteomes" id="UP000326759">
    <property type="component" value="Unassembled WGS sequence"/>
</dbReference>
<name>A0A5N5STS4_9CRUS</name>
<organism evidence="1 2">
    <name type="scientific">Armadillidium nasatum</name>
    <dbReference type="NCBI Taxonomy" id="96803"/>
    <lineage>
        <taxon>Eukaryota</taxon>
        <taxon>Metazoa</taxon>
        <taxon>Ecdysozoa</taxon>
        <taxon>Arthropoda</taxon>
        <taxon>Crustacea</taxon>
        <taxon>Multicrustacea</taxon>
        <taxon>Malacostraca</taxon>
        <taxon>Eumalacostraca</taxon>
        <taxon>Peracarida</taxon>
        <taxon>Isopoda</taxon>
        <taxon>Oniscidea</taxon>
        <taxon>Crinocheta</taxon>
        <taxon>Armadillidiidae</taxon>
        <taxon>Armadillidium</taxon>
    </lineage>
</organism>
<reference evidence="1 2" key="1">
    <citation type="journal article" date="2019" name="PLoS Biol.">
        <title>Sex chromosomes control vertical transmission of feminizing Wolbachia symbionts in an isopod.</title>
        <authorList>
            <person name="Becking T."/>
            <person name="Chebbi M.A."/>
            <person name="Giraud I."/>
            <person name="Moumen B."/>
            <person name="Laverre T."/>
            <person name="Caubet Y."/>
            <person name="Peccoud J."/>
            <person name="Gilbert C."/>
            <person name="Cordaux R."/>
        </authorList>
    </citation>
    <scope>NUCLEOTIDE SEQUENCE [LARGE SCALE GENOMIC DNA]</scope>
    <source>
        <strain evidence="1">ANa2</strain>
        <tissue evidence="1">Whole body excluding digestive tract and cuticle</tissue>
    </source>
</reference>
<feature type="non-terminal residue" evidence="1">
    <location>
        <position position="153"/>
    </location>
</feature>
<proteinExistence type="predicted"/>
<keyword evidence="2" id="KW-1185">Reference proteome</keyword>
<dbReference type="AlphaFoldDB" id="A0A5N5STS4"/>
<gene>
    <name evidence="1" type="ORF">Anas_14198</name>
</gene>
<sequence>MTFSSTTKKLPQKPEQVVTNQYLVKGVGIYLPWSLKSHNAMIRSSVELNVPVGVMENKYFKAEGTVHSRSSHYNIGFEKKFPALRLSKTPMTITFNFDPVNHSPVINFVPIKKSDIQEKVINEVHPITGIKYDLNMKADTKSNFGLNDFLKFP</sequence>
<accession>A0A5N5STS4</accession>